<organism evidence="3 4">
    <name type="scientific">Ciona intestinalis</name>
    <name type="common">Transparent sea squirt</name>
    <name type="synonym">Ascidia intestinalis</name>
    <dbReference type="NCBI Taxonomy" id="7719"/>
    <lineage>
        <taxon>Eukaryota</taxon>
        <taxon>Metazoa</taxon>
        <taxon>Chordata</taxon>
        <taxon>Tunicata</taxon>
        <taxon>Ascidiacea</taxon>
        <taxon>Phlebobranchia</taxon>
        <taxon>Cionidae</taxon>
        <taxon>Ciona</taxon>
    </lineage>
</organism>
<dbReference type="Ensembl" id="ENSCINT00000037170.1">
    <property type="protein sequence ID" value="ENSCINP00000032303.1"/>
    <property type="gene ID" value="ENSCING00000022193.1"/>
</dbReference>
<dbReference type="HOGENOM" id="CLU_1140168_0_0_1"/>
<name>H2XRL9_CIOIN</name>
<protein>
    <recommendedName>
        <fullName evidence="2">MyTH4 domain-containing protein</fullName>
    </recommendedName>
</protein>
<dbReference type="AlphaFoldDB" id="H2XRL9"/>
<dbReference type="GeneTree" id="ENSGT00930000151032"/>
<proteinExistence type="predicted"/>
<evidence type="ECO:0000313" key="4">
    <source>
        <dbReference type="Proteomes" id="UP000008144"/>
    </source>
</evidence>
<feature type="compositionally biased region" description="Polar residues" evidence="1">
    <location>
        <begin position="1"/>
        <end position="26"/>
    </location>
</feature>
<dbReference type="GO" id="GO:0005856">
    <property type="term" value="C:cytoskeleton"/>
    <property type="evidence" value="ECO:0007669"/>
    <property type="project" value="InterPro"/>
</dbReference>
<dbReference type="PROSITE" id="PS51016">
    <property type="entry name" value="MYTH4"/>
    <property type="match status" value="1"/>
</dbReference>
<dbReference type="InParanoid" id="H2XRL9"/>
<dbReference type="Proteomes" id="UP000008144">
    <property type="component" value="Unassembled WGS sequence"/>
</dbReference>
<feature type="region of interest" description="Disordered" evidence="1">
    <location>
        <begin position="1"/>
        <end position="42"/>
    </location>
</feature>
<evidence type="ECO:0000256" key="1">
    <source>
        <dbReference type="SAM" id="MobiDB-lite"/>
    </source>
</evidence>
<dbReference type="Gene3D" id="1.25.40.530">
    <property type="entry name" value="MyTH4 domain"/>
    <property type="match status" value="1"/>
</dbReference>
<reference evidence="3" key="2">
    <citation type="submission" date="2025-08" db="UniProtKB">
        <authorList>
            <consortium name="Ensembl"/>
        </authorList>
    </citation>
    <scope>IDENTIFICATION</scope>
</reference>
<dbReference type="InterPro" id="IPR000857">
    <property type="entry name" value="MyTH4_dom"/>
</dbReference>
<reference evidence="4" key="1">
    <citation type="journal article" date="2002" name="Science">
        <title>The draft genome of Ciona intestinalis: insights into chordate and vertebrate origins.</title>
        <authorList>
            <person name="Dehal P."/>
            <person name="Satou Y."/>
            <person name="Campbell R.K."/>
            <person name="Chapman J."/>
            <person name="Degnan B."/>
            <person name="De Tomaso A."/>
            <person name="Davidson B."/>
            <person name="Di Gregorio A."/>
            <person name="Gelpke M."/>
            <person name="Goodstein D.M."/>
            <person name="Harafuji N."/>
            <person name="Hastings K.E."/>
            <person name="Ho I."/>
            <person name="Hotta K."/>
            <person name="Huang W."/>
            <person name="Kawashima T."/>
            <person name="Lemaire P."/>
            <person name="Martinez D."/>
            <person name="Meinertzhagen I.A."/>
            <person name="Necula S."/>
            <person name="Nonaka M."/>
            <person name="Putnam N."/>
            <person name="Rash S."/>
            <person name="Saiga H."/>
            <person name="Satake M."/>
            <person name="Terry A."/>
            <person name="Yamada L."/>
            <person name="Wang H.G."/>
            <person name="Awazu S."/>
            <person name="Azumi K."/>
            <person name="Boore J."/>
            <person name="Branno M."/>
            <person name="Chin-Bow S."/>
            <person name="DeSantis R."/>
            <person name="Doyle S."/>
            <person name="Francino P."/>
            <person name="Keys D.N."/>
            <person name="Haga S."/>
            <person name="Hayashi H."/>
            <person name="Hino K."/>
            <person name="Imai K.S."/>
            <person name="Inaba K."/>
            <person name="Kano S."/>
            <person name="Kobayashi K."/>
            <person name="Kobayashi M."/>
            <person name="Lee B.I."/>
            <person name="Makabe K.W."/>
            <person name="Manohar C."/>
            <person name="Matassi G."/>
            <person name="Medina M."/>
            <person name="Mochizuki Y."/>
            <person name="Mount S."/>
            <person name="Morishita T."/>
            <person name="Miura S."/>
            <person name="Nakayama A."/>
            <person name="Nishizaka S."/>
            <person name="Nomoto H."/>
            <person name="Ohta F."/>
            <person name="Oishi K."/>
            <person name="Rigoutsos I."/>
            <person name="Sano M."/>
            <person name="Sasaki A."/>
            <person name="Sasakura Y."/>
            <person name="Shoguchi E."/>
            <person name="Shin-i T."/>
            <person name="Spagnuolo A."/>
            <person name="Stainier D."/>
            <person name="Suzuki M.M."/>
            <person name="Tassy O."/>
            <person name="Takatori N."/>
            <person name="Tokuoka M."/>
            <person name="Yagi K."/>
            <person name="Yoshizaki F."/>
            <person name="Wada S."/>
            <person name="Zhang C."/>
            <person name="Hyatt P.D."/>
            <person name="Larimer F."/>
            <person name="Detter C."/>
            <person name="Doggett N."/>
            <person name="Glavina T."/>
            <person name="Hawkins T."/>
            <person name="Richardson P."/>
            <person name="Lucas S."/>
            <person name="Kohara Y."/>
            <person name="Levine M."/>
            <person name="Satoh N."/>
            <person name="Rokhsar D.S."/>
        </authorList>
    </citation>
    <scope>NUCLEOTIDE SEQUENCE [LARGE SCALE GENOMIC DNA]</scope>
</reference>
<dbReference type="InterPro" id="IPR038185">
    <property type="entry name" value="MyTH4_dom_sf"/>
</dbReference>
<evidence type="ECO:0000313" key="3">
    <source>
        <dbReference type="Ensembl" id="ENSCINP00000032303.1"/>
    </source>
</evidence>
<feature type="domain" description="MyTH4" evidence="2">
    <location>
        <begin position="102"/>
        <end position="244"/>
    </location>
</feature>
<sequence length="244" mass="27918">MLSNLNGNSSCSQKNGFANGNHGTNKTLDKKPKENGSVTRELPRGVRELQKACFTPGVKGYFEKRTRLPVLRATNLSISWKNRFPGNIARSSSRVTSQTDESMRKRCNSAATDFRDTNDTRAVRACWDVILSFMGDENENIEKGQSTRLFESTIQDRRRHFSSRKKIWRKAISESKINTKKRPQSLLIEQRNGHDALLTDTELSNLAENKFAELTVLEKVRFLANVGLQHRLLRDEIYCQILKQ</sequence>
<evidence type="ECO:0000259" key="2">
    <source>
        <dbReference type="PROSITE" id="PS51016"/>
    </source>
</evidence>
<reference evidence="3" key="3">
    <citation type="submission" date="2025-09" db="UniProtKB">
        <authorList>
            <consortium name="Ensembl"/>
        </authorList>
    </citation>
    <scope>IDENTIFICATION</scope>
</reference>
<accession>H2XRL9</accession>
<keyword evidence="4" id="KW-1185">Reference proteome</keyword>
<dbReference type="STRING" id="7719.ENSCINP00000032303"/>